<evidence type="ECO:0000313" key="12">
    <source>
        <dbReference type="Proteomes" id="UP000708208"/>
    </source>
</evidence>
<keyword evidence="5 6" id="KW-0539">Nucleus</keyword>
<accession>A0A8J2PRN9</accession>
<evidence type="ECO:0000256" key="1">
    <source>
        <dbReference type="ARBA" id="ARBA00005783"/>
    </source>
</evidence>
<feature type="region of interest" description="Disordered" evidence="7">
    <location>
        <begin position="422"/>
        <end position="492"/>
    </location>
</feature>
<dbReference type="GO" id="GO:0005730">
    <property type="term" value="C:nucleolus"/>
    <property type="evidence" value="ECO:0007669"/>
    <property type="project" value="UniProtKB-SubCell"/>
</dbReference>
<reference evidence="11" key="1">
    <citation type="submission" date="2021-06" db="EMBL/GenBank/DDBJ databases">
        <authorList>
            <person name="Hodson N. C."/>
            <person name="Mongue J. A."/>
            <person name="Jaron S. K."/>
        </authorList>
    </citation>
    <scope>NUCLEOTIDE SEQUENCE</scope>
</reference>
<keyword evidence="2 6" id="KW-0813">Transport</keyword>
<dbReference type="Pfam" id="PF21638">
    <property type="entry name" value="SDA1_C"/>
    <property type="match status" value="1"/>
</dbReference>
<evidence type="ECO:0000256" key="6">
    <source>
        <dbReference type="RuleBase" id="RU365057"/>
    </source>
</evidence>
<evidence type="ECO:0000256" key="2">
    <source>
        <dbReference type="ARBA" id="ARBA00022448"/>
    </source>
</evidence>
<feature type="domain" description="SDA1 middle" evidence="8">
    <location>
        <begin position="432"/>
        <end position="573"/>
    </location>
</feature>
<dbReference type="AlphaFoldDB" id="A0A8J2PRN9"/>
<dbReference type="OrthoDB" id="2196187at2759"/>
<sequence>MFLAQVATCYSKELVGYPQKIIDVLEKFSSVMDPDIRLTMCRALILMRNKNLLEPTALLSLFFKMLHCQDKNLRKFLETHLITDIKNLNSKHKNVKVNTVLQNFMFTMVKDSNLKASKMSLNIMIELYRKNVWNDAKTVNVIASACFSKITKVMVTALQFFLNSESSGNKSDDSDSDDDVPTTKEVMMANRVNKKTRKRGKNLAKVKTMIKKKKKKGEAPAFNFSALHLIHDPQGLAEKLFKLVESMNERFEVKLMTLDLISRLIGVHQLLLLNFYPFLQRFLQPHQREVTRILQFAAQASHELVPPDAIEGVINCLVNNFITERNSGEVMAVGMNTVREICSRCPLVMSRDLLLDLTQYKKYKDKSVMMAARSLIHLFRDVNPEMLHKKDKGKPTLATVEKHFKQYGELASKDYIPGTEALLRKDDDIEPDNDGWEEDGEDNDDSSDGEWVDVDQSDDDDGKSDIEDDKTIEDENNTDAPPPDPLEQRKQALEIAMTRVLTDEDFRKMETLQMQKEIVGAKKGSAKKRKATDSLATVTAAQVGELVELGAIENVFKKRKHDRSTRMEAVMKGREDREKFGRKKGRMNPHASTTDKEKKKKKNFMMVRHKLKKTKKRSFKEQQAALRKSLIKQKKLIK</sequence>
<dbReference type="GO" id="GO:0000055">
    <property type="term" value="P:ribosomal large subunit export from nucleus"/>
    <property type="evidence" value="ECO:0007669"/>
    <property type="project" value="UniProtKB-UniRule"/>
</dbReference>
<feature type="domain" description="SDA1 C-terminal" evidence="10">
    <location>
        <begin position="592"/>
        <end position="635"/>
    </location>
</feature>
<dbReference type="PANTHER" id="PTHR12730">
    <property type="entry name" value="HSDA/SDA1-RELATED"/>
    <property type="match status" value="1"/>
</dbReference>
<keyword evidence="4 6" id="KW-0653">Protein transport</keyword>
<evidence type="ECO:0000256" key="5">
    <source>
        <dbReference type="ARBA" id="ARBA00023242"/>
    </source>
</evidence>
<feature type="compositionally biased region" description="Basic and acidic residues" evidence="7">
    <location>
        <begin position="564"/>
        <end position="579"/>
    </location>
</feature>
<dbReference type="GO" id="GO:0042273">
    <property type="term" value="P:ribosomal large subunit biogenesis"/>
    <property type="evidence" value="ECO:0007669"/>
    <property type="project" value="UniProtKB-UniRule"/>
</dbReference>
<feature type="compositionally biased region" description="Acidic residues" evidence="7">
    <location>
        <begin position="428"/>
        <end position="477"/>
    </location>
</feature>
<dbReference type="InterPro" id="IPR012977">
    <property type="entry name" value="SDA1_N"/>
</dbReference>
<dbReference type="Pfam" id="PF08158">
    <property type="entry name" value="SDA1_HEAT"/>
    <property type="match status" value="1"/>
</dbReference>
<evidence type="ECO:0000313" key="11">
    <source>
        <dbReference type="EMBL" id="CAG7831059.1"/>
    </source>
</evidence>
<comment type="caution">
    <text evidence="11">The sequence shown here is derived from an EMBL/GenBank/DDBJ whole genome shotgun (WGS) entry which is preliminary data.</text>
</comment>
<dbReference type="InterPro" id="IPR027312">
    <property type="entry name" value="Sda1"/>
</dbReference>
<evidence type="ECO:0000256" key="7">
    <source>
        <dbReference type="SAM" id="MobiDB-lite"/>
    </source>
</evidence>
<proteinExistence type="inferred from homology"/>
<gene>
    <name evidence="11" type="ORF">AFUS01_LOCUS40820</name>
</gene>
<evidence type="ECO:0000259" key="8">
    <source>
        <dbReference type="Pfam" id="PF05285"/>
    </source>
</evidence>
<protein>
    <recommendedName>
        <fullName evidence="6">Protein SDA1</fullName>
    </recommendedName>
</protein>
<dbReference type="EMBL" id="CAJVCH010558754">
    <property type="protein sequence ID" value="CAG7831059.1"/>
    <property type="molecule type" value="Genomic_DNA"/>
</dbReference>
<name>A0A8J2PRN9_9HEXA</name>
<comment type="similarity">
    <text evidence="1 6">Belongs to the SDA1 family.</text>
</comment>
<dbReference type="Pfam" id="PF05285">
    <property type="entry name" value="SDA1_dom"/>
    <property type="match status" value="1"/>
</dbReference>
<comment type="function">
    <text evidence="6">Required for 60S pre-ribosomal subunits export to the cytoplasm.</text>
</comment>
<keyword evidence="3 6" id="KW-0690">Ribosome biogenesis</keyword>
<dbReference type="InterPro" id="IPR048292">
    <property type="entry name" value="SDA1_C"/>
</dbReference>
<dbReference type="InterPro" id="IPR007949">
    <property type="entry name" value="SDA1_MD"/>
</dbReference>
<feature type="region of interest" description="Disordered" evidence="7">
    <location>
        <begin position="558"/>
        <end position="602"/>
    </location>
</feature>
<comment type="subcellular location">
    <subcellularLocation>
        <location evidence="6">Nucleus</location>
        <location evidence="6">Nucleolus</location>
    </subcellularLocation>
</comment>
<dbReference type="PANTHER" id="PTHR12730:SF0">
    <property type="entry name" value="PROTEIN SDA1 HOMOLOG"/>
    <property type="match status" value="1"/>
</dbReference>
<evidence type="ECO:0000259" key="10">
    <source>
        <dbReference type="Pfam" id="PF21638"/>
    </source>
</evidence>
<feature type="domain" description="SDA1 N-terminal" evidence="9">
    <location>
        <begin position="2"/>
        <end position="364"/>
    </location>
</feature>
<evidence type="ECO:0000256" key="4">
    <source>
        <dbReference type="ARBA" id="ARBA00022927"/>
    </source>
</evidence>
<organism evidence="11 12">
    <name type="scientific">Allacma fusca</name>
    <dbReference type="NCBI Taxonomy" id="39272"/>
    <lineage>
        <taxon>Eukaryota</taxon>
        <taxon>Metazoa</taxon>
        <taxon>Ecdysozoa</taxon>
        <taxon>Arthropoda</taxon>
        <taxon>Hexapoda</taxon>
        <taxon>Collembola</taxon>
        <taxon>Symphypleona</taxon>
        <taxon>Sminthuridae</taxon>
        <taxon>Allacma</taxon>
    </lineage>
</organism>
<evidence type="ECO:0000256" key="3">
    <source>
        <dbReference type="ARBA" id="ARBA00022517"/>
    </source>
</evidence>
<evidence type="ECO:0000259" key="9">
    <source>
        <dbReference type="Pfam" id="PF08158"/>
    </source>
</evidence>
<feature type="region of interest" description="Disordered" evidence="7">
    <location>
        <begin position="165"/>
        <end position="184"/>
    </location>
</feature>
<keyword evidence="12" id="KW-1185">Reference proteome</keyword>
<dbReference type="GO" id="GO:0015031">
    <property type="term" value="P:protein transport"/>
    <property type="evidence" value="ECO:0007669"/>
    <property type="project" value="UniProtKB-KW"/>
</dbReference>
<dbReference type="Proteomes" id="UP000708208">
    <property type="component" value="Unassembled WGS sequence"/>
</dbReference>